<dbReference type="EMBL" id="FWXF01000001">
    <property type="protein sequence ID" value="SMC16170.1"/>
    <property type="molecule type" value="Genomic_DNA"/>
</dbReference>
<dbReference type="AlphaFoldDB" id="A0A1W1WX61"/>
<keyword evidence="2" id="KW-1185">Reference proteome</keyword>
<sequence>MNLSRGAEAPRFGNEGRSLHRFGAETFLMRADWGVPEGAAYRLKEAAAGAGCRMGFLGP</sequence>
<gene>
    <name evidence="1" type="ORF">SAMN02746041_00020</name>
</gene>
<name>A0A1W1WX61_9BACT</name>
<organism evidence="1 2">
    <name type="scientific">Desulfacinum hydrothermale DSM 13146</name>
    <dbReference type="NCBI Taxonomy" id="1121390"/>
    <lineage>
        <taxon>Bacteria</taxon>
        <taxon>Pseudomonadati</taxon>
        <taxon>Thermodesulfobacteriota</taxon>
        <taxon>Syntrophobacteria</taxon>
        <taxon>Syntrophobacterales</taxon>
        <taxon>Syntrophobacteraceae</taxon>
        <taxon>Desulfacinum</taxon>
    </lineage>
</organism>
<proteinExistence type="predicted"/>
<accession>A0A1W1WX61</accession>
<evidence type="ECO:0000313" key="1">
    <source>
        <dbReference type="EMBL" id="SMC16170.1"/>
    </source>
</evidence>
<evidence type="ECO:0000313" key="2">
    <source>
        <dbReference type="Proteomes" id="UP000192783"/>
    </source>
</evidence>
<protein>
    <submittedName>
        <fullName evidence="1">Uncharacterized protein</fullName>
    </submittedName>
</protein>
<dbReference type="Proteomes" id="UP000192783">
    <property type="component" value="Unassembled WGS sequence"/>
</dbReference>
<reference evidence="1 2" key="1">
    <citation type="submission" date="2017-04" db="EMBL/GenBank/DDBJ databases">
        <authorList>
            <person name="Afonso C.L."/>
            <person name="Miller P.J."/>
            <person name="Scott M.A."/>
            <person name="Spackman E."/>
            <person name="Goraichik I."/>
            <person name="Dimitrov K.M."/>
            <person name="Suarez D.L."/>
            <person name="Swayne D.E."/>
        </authorList>
    </citation>
    <scope>NUCLEOTIDE SEQUENCE [LARGE SCALE GENOMIC DNA]</scope>
    <source>
        <strain evidence="1 2">DSM 13146</strain>
    </source>
</reference>